<feature type="domain" description="DUF5667" evidence="1">
    <location>
        <begin position="22"/>
        <end position="122"/>
    </location>
</feature>
<keyword evidence="3" id="KW-1185">Reference proteome</keyword>
<evidence type="ECO:0000313" key="2">
    <source>
        <dbReference type="EMBL" id="SDG43675.1"/>
    </source>
</evidence>
<name>A0A1G7U7N3_9ACTN</name>
<proteinExistence type="predicted"/>
<protein>
    <recommendedName>
        <fullName evidence="1">DUF5667 domain-containing protein</fullName>
    </recommendedName>
</protein>
<evidence type="ECO:0000313" key="3">
    <source>
        <dbReference type="Proteomes" id="UP000198923"/>
    </source>
</evidence>
<dbReference type="Proteomes" id="UP000198923">
    <property type="component" value="Unassembled WGS sequence"/>
</dbReference>
<accession>A0A1G7U7N3</accession>
<organism evidence="2 3">
    <name type="scientific">Sinosporangium album</name>
    <dbReference type="NCBI Taxonomy" id="504805"/>
    <lineage>
        <taxon>Bacteria</taxon>
        <taxon>Bacillati</taxon>
        <taxon>Actinomycetota</taxon>
        <taxon>Actinomycetes</taxon>
        <taxon>Streptosporangiales</taxon>
        <taxon>Streptosporangiaceae</taxon>
        <taxon>Sinosporangium</taxon>
    </lineage>
</organism>
<dbReference type="AlphaFoldDB" id="A0A1G7U7N3"/>
<gene>
    <name evidence="2" type="ORF">SAMN05421505_104143</name>
</gene>
<sequence length="150" mass="16402">MAQVISLMLGGMVLISGFAAYGSVPGDVLYPLKRAAENTLLNLSTSDVERAQRELVSARTRAEEVAALLGSPERGNLVGTTLKDMEVTTRLAIDTLSRVRHRGSGERADLQRFAKEQRNMVEPMLRQMDAETQRQANGYLNLIDGLASPD</sequence>
<dbReference type="EMBL" id="FNCN01000004">
    <property type="protein sequence ID" value="SDG43675.1"/>
    <property type="molecule type" value="Genomic_DNA"/>
</dbReference>
<dbReference type="Pfam" id="PF18915">
    <property type="entry name" value="DUF5667"/>
    <property type="match status" value="1"/>
</dbReference>
<evidence type="ECO:0000259" key="1">
    <source>
        <dbReference type="Pfam" id="PF18915"/>
    </source>
</evidence>
<dbReference type="InterPro" id="IPR043725">
    <property type="entry name" value="DUF5667"/>
</dbReference>
<reference evidence="2 3" key="1">
    <citation type="submission" date="2016-10" db="EMBL/GenBank/DDBJ databases">
        <authorList>
            <person name="de Groot N.N."/>
        </authorList>
    </citation>
    <scope>NUCLEOTIDE SEQUENCE [LARGE SCALE GENOMIC DNA]</scope>
    <source>
        <strain evidence="2 3">CPCC 201354</strain>
    </source>
</reference>